<feature type="transmembrane region" description="Helical" evidence="5">
    <location>
        <begin position="327"/>
        <end position="344"/>
    </location>
</feature>
<evidence type="ECO:0000256" key="3">
    <source>
        <dbReference type="ARBA" id="ARBA00022989"/>
    </source>
</evidence>
<dbReference type="PROSITE" id="PS00667">
    <property type="entry name" value="COMPLEX1_ND1_1"/>
    <property type="match status" value="1"/>
</dbReference>
<organism evidence="7 8">
    <name type="scientific">Geochorda subterranea</name>
    <dbReference type="NCBI Taxonomy" id="3109564"/>
    <lineage>
        <taxon>Bacteria</taxon>
        <taxon>Bacillati</taxon>
        <taxon>Bacillota</taxon>
        <taxon>Limnochordia</taxon>
        <taxon>Limnochordales</taxon>
        <taxon>Geochordaceae</taxon>
        <taxon>Geochorda</taxon>
    </lineage>
</organism>
<keyword evidence="5 6" id="KW-0520">NAD</keyword>
<dbReference type="Proteomes" id="UP001333102">
    <property type="component" value="Chromosome"/>
</dbReference>
<feature type="transmembrane region" description="Helical" evidence="5">
    <location>
        <begin position="177"/>
        <end position="197"/>
    </location>
</feature>
<keyword evidence="7" id="KW-0560">Oxidoreductase</keyword>
<keyword evidence="5" id="KW-0830">Ubiquinone</keyword>
<name>A0ABZ1BTH1_9FIRM</name>
<reference evidence="8" key="1">
    <citation type="submission" date="2023-12" db="EMBL/GenBank/DDBJ databases">
        <title>Novel isolates from deep terrestrial aquifers shed light on the physiology and ecology of the class Limnochordia.</title>
        <authorList>
            <person name="Karnachuk O.V."/>
            <person name="Lukina A.P."/>
            <person name="Avakyan M.R."/>
            <person name="Kadnikov V."/>
            <person name="Begmatov S."/>
            <person name="Beletsky A.V."/>
            <person name="Mardanov A.V."/>
            <person name="Ravin N.V."/>
        </authorList>
    </citation>
    <scope>NUCLEOTIDE SEQUENCE [LARGE SCALE GENOMIC DNA]</scope>
    <source>
        <strain evidence="8">LN</strain>
    </source>
</reference>
<dbReference type="InterPro" id="IPR018086">
    <property type="entry name" value="NADH_UbQ_OxRdtase_su1_CS"/>
</dbReference>
<dbReference type="EC" id="7.1.1.-" evidence="5"/>
<evidence type="ECO:0000256" key="2">
    <source>
        <dbReference type="ARBA" id="ARBA00022692"/>
    </source>
</evidence>
<keyword evidence="5" id="KW-1003">Cell membrane</keyword>
<evidence type="ECO:0000256" key="6">
    <source>
        <dbReference type="RuleBase" id="RU000471"/>
    </source>
</evidence>
<dbReference type="Pfam" id="PF00146">
    <property type="entry name" value="NADHdh"/>
    <property type="match status" value="1"/>
</dbReference>
<comment type="function">
    <text evidence="5">NDH-1 shuttles electrons from NADH, via FMN and iron-sulfur (Fe-S) centers, to quinones in the respiratory chain. The immediate electron acceptor for the enzyme in this species is believed to be ubiquinone. Couples the redox reaction to proton translocation (for every two electrons transferred, four hydrogen ions are translocated across the cytoplasmic membrane), and thus conserves the redox energy in a proton gradient. This subunit may bind ubiquinone.</text>
</comment>
<dbReference type="PANTHER" id="PTHR11432">
    <property type="entry name" value="NADH DEHYDROGENASE SUBUNIT 1"/>
    <property type="match status" value="1"/>
</dbReference>
<feature type="transmembrane region" description="Helical" evidence="5">
    <location>
        <begin position="27"/>
        <end position="52"/>
    </location>
</feature>
<evidence type="ECO:0000313" key="8">
    <source>
        <dbReference type="Proteomes" id="UP001333102"/>
    </source>
</evidence>
<dbReference type="PANTHER" id="PTHR11432:SF3">
    <property type="entry name" value="NADH-UBIQUINONE OXIDOREDUCTASE CHAIN 1"/>
    <property type="match status" value="1"/>
</dbReference>
<accession>A0ABZ1BTH1</accession>
<evidence type="ECO:0000256" key="1">
    <source>
        <dbReference type="ARBA" id="ARBA00004141"/>
    </source>
</evidence>
<keyword evidence="5" id="KW-1278">Translocase</keyword>
<evidence type="ECO:0000256" key="4">
    <source>
        <dbReference type="ARBA" id="ARBA00023136"/>
    </source>
</evidence>
<evidence type="ECO:0000313" key="7">
    <source>
        <dbReference type="EMBL" id="WRP15936.1"/>
    </source>
</evidence>
<dbReference type="HAMAP" id="MF_01350">
    <property type="entry name" value="NDH1_NuoH"/>
    <property type="match status" value="1"/>
</dbReference>
<dbReference type="EMBL" id="CP141614">
    <property type="protein sequence ID" value="WRP15936.1"/>
    <property type="molecule type" value="Genomic_DNA"/>
</dbReference>
<feature type="transmembrane region" description="Helical" evidence="5">
    <location>
        <begin position="102"/>
        <end position="124"/>
    </location>
</feature>
<feature type="transmembrane region" description="Helical" evidence="5">
    <location>
        <begin position="209"/>
        <end position="227"/>
    </location>
</feature>
<dbReference type="RefSeq" id="WP_324670357.1">
    <property type="nucleotide sequence ID" value="NZ_CP141614.1"/>
</dbReference>
<comment type="subcellular location">
    <subcellularLocation>
        <location evidence="5 6">Cell membrane</location>
        <topology evidence="5 6">Multi-pass membrane protein</topology>
    </subcellularLocation>
    <subcellularLocation>
        <location evidence="1">Membrane</location>
        <topology evidence="1">Multi-pass membrane protein</topology>
    </subcellularLocation>
</comment>
<feature type="transmembrane region" description="Helical" evidence="5">
    <location>
        <begin position="256"/>
        <end position="279"/>
    </location>
</feature>
<dbReference type="NCBIfam" id="NF004741">
    <property type="entry name" value="PRK06076.1-2"/>
    <property type="match status" value="1"/>
</dbReference>
<keyword evidence="4 5" id="KW-0472">Membrane</keyword>
<feature type="transmembrane region" description="Helical" evidence="5">
    <location>
        <begin position="286"/>
        <end position="307"/>
    </location>
</feature>
<keyword evidence="2 5" id="KW-0812">Transmembrane</keyword>
<comment type="subunit">
    <text evidence="5">NDH-1 is composed of 14 different subunits. Subunits NuoA, H, J, K, L, M, N constitute the membrane sector of the complex.</text>
</comment>
<feature type="transmembrane region" description="Helical" evidence="5">
    <location>
        <begin position="136"/>
        <end position="157"/>
    </location>
</feature>
<gene>
    <name evidence="5 7" type="primary">nuoH</name>
    <name evidence="7" type="ORF">VLY81_06890</name>
</gene>
<sequence length="345" mass="38238">MVPGVIAPPSQWYDLTTQYFERNGWPLGLLAVLTALLKAAVILVFIALNVLFLIWLERKISAWIQNRLGPMRTGPYGLLQTLADALKLLLKEDVVPSAADRWVFAIAPIVTFTPAVLIFVVLPFSDRWVVQDLNIGILFVAAMTSMVVPSFLMAGWGSNNKWSVFGALRSAAQLVSYEVPLVLAAVAVVLLAGSLSLNDIVEAQRRSGWFILLQPLGFLVYYIAALAEANRAPFDLIEAESELVAGFNTEYSGIRWAIFFLAEYANLLSGSAIAATLYLGGWSGPWLPPVVWFLLKTYLLIFVAMWIRWTVPRIRVDQLMNLGWKVLLPLALVNLGITGIYVLVR</sequence>
<protein>
    <recommendedName>
        <fullName evidence="5">NADH-quinone oxidoreductase subunit H</fullName>
        <ecNumber evidence="5">7.1.1.-</ecNumber>
    </recommendedName>
    <alternativeName>
        <fullName evidence="5">NADH dehydrogenase I subunit H</fullName>
    </alternativeName>
    <alternativeName>
        <fullName evidence="5">NDH-1 subunit H</fullName>
    </alternativeName>
</protein>
<comment type="catalytic activity">
    <reaction evidence="5">
        <text>a quinone + NADH + 5 H(+)(in) = a quinol + NAD(+) + 4 H(+)(out)</text>
        <dbReference type="Rhea" id="RHEA:57888"/>
        <dbReference type="ChEBI" id="CHEBI:15378"/>
        <dbReference type="ChEBI" id="CHEBI:24646"/>
        <dbReference type="ChEBI" id="CHEBI:57540"/>
        <dbReference type="ChEBI" id="CHEBI:57945"/>
        <dbReference type="ChEBI" id="CHEBI:132124"/>
    </reaction>
</comment>
<dbReference type="PROSITE" id="PS00668">
    <property type="entry name" value="COMPLEX1_ND1_2"/>
    <property type="match status" value="1"/>
</dbReference>
<evidence type="ECO:0000256" key="5">
    <source>
        <dbReference type="HAMAP-Rule" id="MF_01350"/>
    </source>
</evidence>
<keyword evidence="3 5" id="KW-1133">Transmembrane helix</keyword>
<keyword evidence="8" id="KW-1185">Reference proteome</keyword>
<keyword evidence="5" id="KW-0874">Quinone</keyword>
<comment type="similarity">
    <text evidence="5 6">Belongs to the complex I subunit 1 family.</text>
</comment>
<dbReference type="InterPro" id="IPR001694">
    <property type="entry name" value="NADH_UbQ_OxRdtase_su1/FPO"/>
</dbReference>
<proteinExistence type="inferred from homology"/>
<dbReference type="GO" id="GO:0050136">
    <property type="term" value="F:NADH dehydrogenase (quinone) (non-electrogenic) activity"/>
    <property type="evidence" value="ECO:0007669"/>
    <property type="project" value="UniProtKB-EC"/>
</dbReference>